<proteinExistence type="predicted"/>
<name>A0A5K8A6T0_9BACT</name>
<evidence type="ECO:0000313" key="4">
    <source>
        <dbReference type="Proteomes" id="UP000422108"/>
    </source>
</evidence>
<dbReference type="InterPro" id="IPR055140">
    <property type="entry name" value="Thiolase_C_2"/>
</dbReference>
<dbReference type="InterPro" id="IPR020616">
    <property type="entry name" value="Thiolase_N"/>
</dbReference>
<gene>
    <name evidence="3" type="ORF">DSCOOX_12540</name>
</gene>
<dbReference type="PANTHER" id="PTHR42870:SF1">
    <property type="entry name" value="NON-SPECIFIC LIPID-TRANSFER PROTEIN-LIKE 2"/>
    <property type="match status" value="1"/>
</dbReference>
<reference evidence="3 4" key="1">
    <citation type="submission" date="2019-11" db="EMBL/GenBank/DDBJ databases">
        <title>Comparative genomics of hydrocarbon-degrading Desulfosarcina strains.</title>
        <authorList>
            <person name="Watanabe M."/>
            <person name="Kojima H."/>
            <person name="Fukui M."/>
        </authorList>
    </citation>
    <scope>NUCLEOTIDE SEQUENCE [LARGE SCALE GENOMIC DNA]</scope>
    <source>
        <strain evidence="4">oXyS1</strain>
    </source>
</reference>
<keyword evidence="4" id="KW-1185">Reference proteome</keyword>
<dbReference type="PIRSF" id="PIRSF000429">
    <property type="entry name" value="Ac-CoA_Ac_transf"/>
    <property type="match status" value="1"/>
</dbReference>
<sequence>MSRVSIIGAYNTKFGAFVEKNRETGEVKDTKSFYDLIIEAGRGAIEDAGLHPSDIDGIWIGSCSPSMFINQEHVGPLGLEVAPEFLRFVPTTRTEGACASSSVALYNAIFGIESGRFRRVLVIGVEKMSLLSTPDVTHALACSSYWPKEGAAGVTFPGLFAEYAKGYMAHYGYNLEELQRMFAAVSALSYRNGIENPLAHFSKGGPADRLKLFTPESILELPESGKGSNPVIAPPLRLHDCSLISDGAAAVILAPTDEARSLSQRAVEIAGIGMTTERLAESVRPNMHELIAGKRAVSQSFKEAGITIDDVDLAEVHDCFSINHILTTEALGLSADGRAGWDYLDGRFTADDRCPVNLSGGLKSKGHPVGATGCSMHALAYKQLVGESIGMAPATKVPEVAVVFNVGGSAATNCVTTLKRI</sequence>
<dbReference type="Gene3D" id="3.40.47.10">
    <property type="match status" value="1"/>
</dbReference>
<dbReference type="InterPro" id="IPR016039">
    <property type="entry name" value="Thiolase-like"/>
</dbReference>
<dbReference type="SUPFAM" id="SSF53901">
    <property type="entry name" value="Thiolase-like"/>
    <property type="match status" value="1"/>
</dbReference>
<dbReference type="Pfam" id="PF00108">
    <property type="entry name" value="Thiolase_N"/>
    <property type="match status" value="1"/>
</dbReference>
<dbReference type="AlphaFoldDB" id="A0A5K8A6T0"/>
<dbReference type="GO" id="GO:0003988">
    <property type="term" value="F:acetyl-CoA C-acyltransferase activity"/>
    <property type="evidence" value="ECO:0007669"/>
    <property type="project" value="UniProtKB-ARBA"/>
</dbReference>
<evidence type="ECO:0000313" key="3">
    <source>
        <dbReference type="EMBL" id="BBO88074.1"/>
    </source>
</evidence>
<dbReference type="InterPro" id="IPR002155">
    <property type="entry name" value="Thiolase"/>
</dbReference>
<accession>A0A5K8A6T0</accession>
<dbReference type="Proteomes" id="UP000422108">
    <property type="component" value="Chromosome"/>
</dbReference>
<evidence type="ECO:0000259" key="1">
    <source>
        <dbReference type="Pfam" id="PF00108"/>
    </source>
</evidence>
<dbReference type="EMBL" id="AP021879">
    <property type="protein sequence ID" value="BBO88074.1"/>
    <property type="molecule type" value="Genomic_DNA"/>
</dbReference>
<dbReference type="Pfam" id="PF22691">
    <property type="entry name" value="Thiolase_C_1"/>
    <property type="match status" value="1"/>
</dbReference>
<keyword evidence="3" id="KW-0808">Transferase</keyword>
<feature type="domain" description="Thiolase C-terminal" evidence="2">
    <location>
        <begin position="282"/>
        <end position="419"/>
    </location>
</feature>
<dbReference type="CDD" id="cd00829">
    <property type="entry name" value="SCP-x_thiolase"/>
    <property type="match status" value="1"/>
</dbReference>
<feature type="domain" description="Thiolase N-terminal" evidence="1">
    <location>
        <begin position="4"/>
        <end position="201"/>
    </location>
</feature>
<evidence type="ECO:0000259" key="2">
    <source>
        <dbReference type="Pfam" id="PF22691"/>
    </source>
</evidence>
<dbReference type="PANTHER" id="PTHR42870">
    <property type="entry name" value="ACETYL-COA C-ACETYLTRANSFERASE"/>
    <property type="match status" value="1"/>
</dbReference>
<dbReference type="RefSeq" id="WP_155309443.1">
    <property type="nucleotide sequence ID" value="NZ_AP021879.1"/>
</dbReference>
<organism evidence="3 4">
    <name type="scientific">Desulfosarcina ovata subsp. ovata</name>
    <dbReference type="NCBI Taxonomy" id="2752305"/>
    <lineage>
        <taxon>Bacteria</taxon>
        <taxon>Pseudomonadati</taxon>
        <taxon>Thermodesulfobacteriota</taxon>
        <taxon>Desulfobacteria</taxon>
        <taxon>Desulfobacterales</taxon>
        <taxon>Desulfosarcinaceae</taxon>
        <taxon>Desulfosarcina</taxon>
    </lineage>
</organism>
<protein>
    <submittedName>
        <fullName evidence="3">Acetyl-CoA acetyltransferase</fullName>
    </submittedName>
</protein>